<keyword evidence="1" id="KW-1133">Transmembrane helix</keyword>
<evidence type="ECO:0000256" key="1">
    <source>
        <dbReference type="SAM" id="Phobius"/>
    </source>
</evidence>
<gene>
    <name evidence="2" type="ORF">LKD32_08575</name>
</gene>
<protein>
    <recommendedName>
        <fullName evidence="4">Ig-like domain-containing protein</fullName>
    </recommendedName>
</protein>
<proteinExistence type="predicted"/>
<evidence type="ECO:0000313" key="3">
    <source>
        <dbReference type="Proteomes" id="UP001198962"/>
    </source>
</evidence>
<evidence type="ECO:0000313" key="2">
    <source>
        <dbReference type="EMBL" id="MCC2164932.1"/>
    </source>
</evidence>
<accession>A0AAE3AS11</accession>
<feature type="transmembrane region" description="Helical" evidence="1">
    <location>
        <begin position="518"/>
        <end position="551"/>
    </location>
</feature>
<name>A0AAE3AS11_9FIRM</name>
<comment type="caution">
    <text evidence="2">The sequence shown here is derived from an EMBL/GenBank/DDBJ whole genome shotgun (WGS) entry which is preliminary data.</text>
</comment>
<organism evidence="2 3">
    <name type="scientific">Brotaphodocola catenula</name>
    <dbReference type="NCBI Taxonomy" id="2885361"/>
    <lineage>
        <taxon>Bacteria</taxon>
        <taxon>Bacillati</taxon>
        <taxon>Bacillota</taxon>
        <taxon>Clostridia</taxon>
        <taxon>Lachnospirales</taxon>
        <taxon>Lachnospiraceae</taxon>
        <taxon>Brotaphodocola</taxon>
    </lineage>
</organism>
<feature type="transmembrane region" description="Helical" evidence="1">
    <location>
        <begin position="571"/>
        <end position="591"/>
    </location>
</feature>
<dbReference type="RefSeq" id="WP_308451397.1">
    <property type="nucleotide sequence ID" value="NZ_JAJEPU010000021.1"/>
</dbReference>
<dbReference type="Proteomes" id="UP001198962">
    <property type="component" value="Unassembled WGS sequence"/>
</dbReference>
<sequence length="592" mass="64733">MKHIFDMKVSPYTRTADLWLDGQRLSSQSQLQVCEIDPLSNWYQDLPELLYSEVNDDYALRVQCLEIEYLMLTAVFANRRECTDLSHTALVRKYDTKTRCQWMNEASNKMGIVLPDIPGFSLTSTVDAGIYKTSILNGLDPFFKGKCKCTADRKEAVNVVLTTLNSYSEGRQIGLSEDDLIVVIDESSRELSVELGQCLAIRANEKKALSLIQEWIDITILYPYMMFCYSKLCNAGKSASFYVRSRLQMLTREEPVVECRMPAQLECGLSANILIDEFPPSNLTAKSSNPSVIAIQNGAAKALQAGSAQLEIFSETGKVLCKHPMWVYVVPRVTSIDLAIVSSIASGNSVLQGAQFCVSANYMPSNATNIANARWSVSPANSLKMLGPGRFEALNPGRCTIMVQVDKVMQSIAVQVIPLPKQIRMVPEIRMKLNSSPVPFHATLEPVGSGCKSISVRVLDSSIARWDSNSKTVTAIDEGDTTLEVSAFDANGTIILRQTCKVIVLPENDIITPPTYPTIIIVCAILTILTATTILSLLATICGGIISGLVITQNIGPVSKKNGTKQNQIELGIGVAGVLGCILSLVFYISLG</sequence>
<dbReference type="AlphaFoldDB" id="A0AAE3AS11"/>
<reference evidence="2" key="1">
    <citation type="submission" date="2021-10" db="EMBL/GenBank/DDBJ databases">
        <title>Anaerobic single-cell dispensing facilitates the cultivation of human gut bacteria.</title>
        <authorList>
            <person name="Afrizal A."/>
        </authorList>
    </citation>
    <scope>NUCLEOTIDE SEQUENCE</scope>
    <source>
        <strain evidence="2">CLA-AA-H274</strain>
    </source>
</reference>
<keyword evidence="3" id="KW-1185">Reference proteome</keyword>
<keyword evidence="1" id="KW-0812">Transmembrane</keyword>
<dbReference type="EMBL" id="JAJEPU010000021">
    <property type="protein sequence ID" value="MCC2164932.1"/>
    <property type="molecule type" value="Genomic_DNA"/>
</dbReference>
<evidence type="ECO:0008006" key="4">
    <source>
        <dbReference type="Google" id="ProtNLM"/>
    </source>
</evidence>
<keyword evidence="1" id="KW-0472">Membrane</keyword>